<dbReference type="RefSeq" id="WP_058022998.1">
    <property type="nucleotide sequence ID" value="NZ_CP013189.1"/>
</dbReference>
<dbReference type="KEGG" id="pspi:PS2015_2999"/>
<proteinExistence type="predicted"/>
<dbReference type="InterPro" id="IPR016193">
    <property type="entry name" value="Cytidine_deaminase-like"/>
</dbReference>
<name>A0A0S2KH44_9GAMM</name>
<dbReference type="STRING" id="1249552.PS2015_2999"/>
<dbReference type="Proteomes" id="UP000065641">
    <property type="component" value="Chromosome"/>
</dbReference>
<dbReference type="PROSITE" id="PS51747">
    <property type="entry name" value="CYT_DCMP_DEAMINASES_2"/>
    <property type="match status" value="1"/>
</dbReference>
<evidence type="ECO:0000259" key="1">
    <source>
        <dbReference type="PROSITE" id="PS51747"/>
    </source>
</evidence>
<dbReference type="GO" id="GO:0006152">
    <property type="term" value="P:purine nucleoside catabolic process"/>
    <property type="evidence" value="ECO:0007669"/>
    <property type="project" value="TreeGrafter"/>
</dbReference>
<dbReference type="GO" id="GO:0047974">
    <property type="term" value="F:guanosine deaminase activity"/>
    <property type="evidence" value="ECO:0007669"/>
    <property type="project" value="TreeGrafter"/>
</dbReference>
<sequence length="161" mass="17031">MSKSQDTSFLAEAINLAVDSVQSAGGPFGAVIVCEGEVIARASNRVTVNHDASAHAEVEAIRQAGARLGRPHLQDCVLYASCEPCPMCLAAALWAHIPRIVFAAPHAQAIRAGFADTDIAMQLYGQARPVAPAQGLLTHLDLPQAASPFDAWLAKTDREAY</sequence>
<organism evidence="2 3">
    <name type="scientific">Pseudohongiella spirulinae</name>
    <dbReference type="NCBI Taxonomy" id="1249552"/>
    <lineage>
        <taxon>Bacteria</taxon>
        <taxon>Pseudomonadati</taxon>
        <taxon>Pseudomonadota</taxon>
        <taxon>Gammaproteobacteria</taxon>
        <taxon>Pseudomonadales</taxon>
        <taxon>Pseudohongiellaceae</taxon>
        <taxon>Pseudohongiella</taxon>
    </lineage>
</organism>
<gene>
    <name evidence="2" type="ORF">PS2015_2999</name>
</gene>
<dbReference type="EMBL" id="CP013189">
    <property type="protein sequence ID" value="ALO47624.1"/>
    <property type="molecule type" value="Genomic_DNA"/>
</dbReference>
<dbReference type="PATRIC" id="fig|1249552.3.peg.3030"/>
<accession>A0A0S2KH44</accession>
<dbReference type="SUPFAM" id="SSF53927">
    <property type="entry name" value="Cytidine deaminase-like"/>
    <property type="match status" value="1"/>
</dbReference>
<dbReference type="PANTHER" id="PTHR11079">
    <property type="entry name" value="CYTOSINE DEAMINASE FAMILY MEMBER"/>
    <property type="match status" value="1"/>
</dbReference>
<dbReference type="CDD" id="cd01285">
    <property type="entry name" value="nucleoside_deaminase"/>
    <property type="match status" value="1"/>
</dbReference>
<dbReference type="OrthoDB" id="9802676at2"/>
<evidence type="ECO:0000313" key="2">
    <source>
        <dbReference type="EMBL" id="ALO47624.1"/>
    </source>
</evidence>
<evidence type="ECO:0000313" key="3">
    <source>
        <dbReference type="Proteomes" id="UP000065641"/>
    </source>
</evidence>
<reference evidence="2 3" key="1">
    <citation type="submission" date="2015-11" db="EMBL/GenBank/DDBJ databases">
        <authorList>
            <person name="Zhang Y."/>
            <person name="Guo Z."/>
        </authorList>
    </citation>
    <scope>NUCLEOTIDE SEQUENCE [LARGE SCALE GENOMIC DNA]</scope>
    <source>
        <strain evidence="2 3">KCTC 32221</strain>
    </source>
</reference>
<dbReference type="Pfam" id="PF00383">
    <property type="entry name" value="dCMP_cyt_deam_1"/>
    <property type="match status" value="1"/>
</dbReference>
<protein>
    <submittedName>
        <fullName evidence="2">Cytidine/deoxycytidylate deaminase family protein</fullName>
    </submittedName>
</protein>
<dbReference type="PANTHER" id="PTHR11079:SF161">
    <property type="entry name" value="CMP_DCMP-TYPE DEAMINASE DOMAIN-CONTAINING PROTEIN"/>
    <property type="match status" value="1"/>
</dbReference>
<dbReference type="Gene3D" id="3.40.140.10">
    <property type="entry name" value="Cytidine Deaminase, domain 2"/>
    <property type="match status" value="1"/>
</dbReference>
<dbReference type="InterPro" id="IPR002125">
    <property type="entry name" value="CMP_dCMP_dom"/>
</dbReference>
<keyword evidence="3" id="KW-1185">Reference proteome</keyword>
<dbReference type="AlphaFoldDB" id="A0A0S2KH44"/>
<feature type="domain" description="CMP/dCMP-type deaminase" evidence="1">
    <location>
        <begin position="4"/>
        <end position="117"/>
    </location>
</feature>